<dbReference type="SUPFAM" id="SSF100950">
    <property type="entry name" value="NagB/RpiA/CoA transferase-like"/>
    <property type="match status" value="1"/>
</dbReference>
<evidence type="ECO:0000256" key="7">
    <source>
        <dbReference type="ARBA" id="ARBA00044228"/>
    </source>
</evidence>
<keyword evidence="3" id="KW-0963">Cytoplasm</keyword>
<dbReference type="PANTHER" id="PTHR45859:SF1">
    <property type="entry name" value="TRANSLATION INITIATION FACTOR EIF-2B SUBUNIT BETA"/>
    <property type="match status" value="1"/>
</dbReference>
<evidence type="ECO:0000256" key="2">
    <source>
        <dbReference type="ARBA" id="ARBA00007251"/>
    </source>
</evidence>
<keyword evidence="5" id="KW-0648">Protein biosynthesis</keyword>
<dbReference type="Gene3D" id="3.40.50.10470">
    <property type="entry name" value="Translation initiation factor eif-2b, domain 2"/>
    <property type="match status" value="1"/>
</dbReference>
<dbReference type="Pfam" id="PF01008">
    <property type="entry name" value="IF-2B"/>
    <property type="match status" value="1"/>
</dbReference>
<keyword evidence="4" id="KW-0396">Initiation factor</keyword>
<dbReference type="GO" id="GO:0005851">
    <property type="term" value="C:eukaryotic translation initiation factor 2B complex"/>
    <property type="evidence" value="ECO:0007669"/>
    <property type="project" value="TreeGrafter"/>
</dbReference>
<evidence type="ECO:0000256" key="6">
    <source>
        <dbReference type="ARBA" id="ARBA00044122"/>
    </source>
</evidence>
<dbReference type="EMBL" id="HBIH01037967">
    <property type="protein sequence ID" value="CAE0334660.1"/>
    <property type="molecule type" value="Transcribed_RNA"/>
</dbReference>
<comment type="similarity">
    <text evidence="2 9">Belongs to the eIF-2B alpha/beta/delta subunits family.</text>
</comment>
<evidence type="ECO:0000256" key="4">
    <source>
        <dbReference type="ARBA" id="ARBA00022540"/>
    </source>
</evidence>
<protein>
    <recommendedName>
        <fullName evidence="6">Translation initiation factor eIF2B subunit beta</fullName>
    </recommendedName>
    <alternativeName>
        <fullName evidence="7">eIF2B GDP-GTP exchange factor subunit beta</fullName>
    </alternativeName>
</protein>
<proteinExistence type="inferred from homology"/>
<evidence type="ECO:0000256" key="5">
    <source>
        <dbReference type="ARBA" id="ARBA00022917"/>
    </source>
</evidence>
<evidence type="ECO:0000313" key="10">
    <source>
        <dbReference type="EMBL" id="CAE0334660.1"/>
    </source>
</evidence>
<dbReference type="GO" id="GO:0005085">
    <property type="term" value="F:guanyl-nucleotide exchange factor activity"/>
    <property type="evidence" value="ECO:0007669"/>
    <property type="project" value="TreeGrafter"/>
</dbReference>
<dbReference type="InterPro" id="IPR000649">
    <property type="entry name" value="IF-2B-related"/>
</dbReference>
<dbReference type="InterPro" id="IPR051855">
    <property type="entry name" value="eIF2B_beta_subunit"/>
</dbReference>
<dbReference type="AlphaFoldDB" id="A0A7S3IW96"/>
<dbReference type="InterPro" id="IPR037171">
    <property type="entry name" value="NagB/RpiA_transferase-like"/>
</dbReference>
<dbReference type="InterPro" id="IPR042529">
    <property type="entry name" value="IF_2B-like_C"/>
</dbReference>
<evidence type="ECO:0000256" key="8">
    <source>
        <dbReference type="ARBA" id="ARBA00046432"/>
    </source>
</evidence>
<sequence length="131" mass="14653">MSRVDKVIISTAAVMANGGLIAHSGAYQLVMAAQEHSIPVIVVSAMYKLTPMYPFDSMKLNELYSPQTIMGMEEGDNMGNLSAVVPAYDYVPPEYISLYITNQGGFSPNYIYRQFSENYTKEDKLEDEEDM</sequence>
<dbReference type="GO" id="GO:0003743">
    <property type="term" value="F:translation initiation factor activity"/>
    <property type="evidence" value="ECO:0007669"/>
    <property type="project" value="UniProtKB-KW"/>
</dbReference>
<dbReference type="PANTHER" id="PTHR45859">
    <property type="entry name" value="TRANSLATION INITIATION FACTOR EIF-2B SUBUNIT BETA"/>
    <property type="match status" value="1"/>
</dbReference>
<comment type="subcellular location">
    <subcellularLocation>
        <location evidence="1">Cytoplasm</location>
        <location evidence="1">Cytosol</location>
    </subcellularLocation>
</comment>
<dbReference type="GO" id="GO:0005829">
    <property type="term" value="C:cytosol"/>
    <property type="evidence" value="ECO:0007669"/>
    <property type="project" value="UniProtKB-SubCell"/>
</dbReference>
<name>A0A7S3IW96_9SPIT</name>
<evidence type="ECO:0000256" key="1">
    <source>
        <dbReference type="ARBA" id="ARBA00004514"/>
    </source>
</evidence>
<gene>
    <name evidence="10" type="ORF">SINC0208_LOCUS15299</name>
</gene>
<evidence type="ECO:0000256" key="3">
    <source>
        <dbReference type="ARBA" id="ARBA00022490"/>
    </source>
</evidence>
<organism evidence="10">
    <name type="scientific">Strombidium inclinatum</name>
    <dbReference type="NCBI Taxonomy" id="197538"/>
    <lineage>
        <taxon>Eukaryota</taxon>
        <taxon>Sar</taxon>
        <taxon>Alveolata</taxon>
        <taxon>Ciliophora</taxon>
        <taxon>Intramacronucleata</taxon>
        <taxon>Spirotrichea</taxon>
        <taxon>Oligotrichia</taxon>
        <taxon>Strombidiidae</taxon>
        <taxon>Strombidium</taxon>
    </lineage>
</organism>
<reference evidence="10" key="1">
    <citation type="submission" date="2021-01" db="EMBL/GenBank/DDBJ databases">
        <authorList>
            <person name="Corre E."/>
            <person name="Pelletier E."/>
            <person name="Niang G."/>
            <person name="Scheremetjew M."/>
            <person name="Finn R."/>
            <person name="Kale V."/>
            <person name="Holt S."/>
            <person name="Cochrane G."/>
            <person name="Meng A."/>
            <person name="Brown T."/>
            <person name="Cohen L."/>
        </authorList>
    </citation>
    <scope>NUCLEOTIDE SEQUENCE</scope>
    <source>
        <strain evidence="10">S3</strain>
    </source>
</reference>
<accession>A0A7S3IW96</accession>
<evidence type="ECO:0000256" key="9">
    <source>
        <dbReference type="RuleBase" id="RU003814"/>
    </source>
</evidence>
<comment type="subunit">
    <text evidence="8">Component of the translation initiation factor 2B (eIF2B) complex which is a heterodecamer of two sets of five different subunits: alpha, beta, gamma, delta and epsilon. Subunits alpha, beta and delta comprise a regulatory subcomplex and subunits epsilon and gamma comprise a catalytic subcomplex. Within the complex, the hexameric regulatory complex resides at the center, with the two heterodimeric catalytic subcomplexes bound on opposite sides.</text>
</comment>